<evidence type="ECO:0000313" key="4">
    <source>
        <dbReference type="Proteomes" id="UP000245383"/>
    </source>
</evidence>
<protein>
    <recommendedName>
        <fullName evidence="2">HMG box domain-containing protein</fullName>
    </recommendedName>
</protein>
<dbReference type="EMBL" id="MBFR01000546">
    <property type="protein sequence ID" value="PVU87116.1"/>
    <property type="molecule type" value="Genomic_DNA"/>
</dbReference>
<dbReference type="PROSITE" id="PS50118">
    <property type="entry name" value="HMG_BOX_2"/>
    <property type="match status" value="2"/>
</dbReference>
<keyword evidence="1" id="KW-0539">Nucleus</keyword>
<dbReference type="SUPFAM" id="SSF47095">
    <property type="entry name" value="HMG-box"/>
    <property type="match status" value="2"/>
</dbReference>
<dbReference type="Proteomes" id="UP000245383">
    <property type="component" value="Unassembled WGS sequence"/>
</dbReference>
<accession>A0A2T9Y437</accession>
<dbReference type="SMART" id="SM00398">
    <property type="entry name" value="HMG"/>
    <property type="match status" value="2"/>
</dbReference>
<sequence>MRIKNKEGIIHKVRAIGAKTSARTGISIDAIIAQANWFRYYMFSSYCRLPNDSYSNITESPKSTISAAIRYYPMGQHSFIAYTTVLCRNSGRLTTCGYENSIFTAISIKCFSSKSKDTNLLDDDKFNQIIPKNVSIKSLKTSKYIYGVPTVKESNKDNFQINKSNENKEFLKKKELLLCSLKKSKLLEIQKLRASKQAQDRKLKEAKLLKDQKLKKAKLIKDQKIKKTKLLIAQKFKETELLLVQKIKKDKLLEAKKLKIIKLLELAKDQKLKEAKLLRSQKIKASNLAKAQTLKIKLAQKKRIITQKKKVSLEKLKSHKKLIARTRLVVPTLINSAYGLFNQDEYKKLKDNTSSTIDQKNIVKNNLKILANWRLKTEAEKLEYEQKYKLLKEQFNIELYKWWDNVDKNLVQLENRRRKNINKTRKDKGIRSLSILEDPRAPKFPASVYAMFVKDLKESNHPELPTKWIDFVKYAGAKWKQLPEIEKNTYRDKYKDAFKLYKEVSDNCK</sequence>
<proteinExistence type="predicted"/>
<dbReference type="STRING" id="133385.A0A2T9Y437"/>
<dbReference type="GO" id="GO:0005634">
    <property type="term" value="C:nucleus"/>
    <property type="evidence" value="ECO:0007669"/>
    <property type="project" value="UniProtKB-UniRule"/>
</dbReference>
<dbReference type="Gene3D" id="1.10.30.10">
    <property type="entry name" value="High mobility group box domain"/>
    <property type="match status" value="2"/>
</dbReference>
<organism evidence="3 4">
    <name type="scientific">Smittium simulii</name>
    <dbReference type="NCBI Taxonomy" id="133385"/>
    <lineage>
        <taxon>Eukaryota</taxon>
        <taxon>Fungi</taxon>
        <taxon>Fungi incertae sedis</taxon>
        <taxon>Zoopagomycota</taxon>
        <taxon>Kickxellomycotina</taxon>
        <taxon>Harpellomycetes</taxon>
        <taxon>Harpellales</taxon>
        <taxon>Legeriomycetaceae</taxon>
        <taxon>Smittium</taxon>
    </lineage>
</organism>
<dbReference type="AlphaFoldDB" id="A0A2T9Y437"/>
<evidence type="ECO:0000256" key="1">
    <source>
        <dbReference type="PROSITE-ProRule" id="PRU00267"/>
    </source>
</evidence>
<comment type="caution">
    <text evidence="3">The sequence shown here is derived from an EMBL/GenBank/DDBJ whole genome shotgun (WGS) entry which is preliminary data.</text>
</comment>
<feature type="DNA-binding region" description="HMG box" evidence="1">
    <location>
        <begin position="442"/>
        <end position="509"/>
    </location>
</feature>
<evidence type="ECO:0000259" key="2">
    <source>
        <dbReference type="PROSITE" id="PS50118"/>
    </source>
</evidence>
<evidence type="ECO:0000313" key="3">
    <source>
        <dbReference type="EMBL" id="PVU87116.1"/>
    </source>
</evidence>
<dbReference type="InterPro" id="IPR036910">
    <property type="entry name" value="HMG_box_dom_sf"/>
</dbReference>
<keyword evidence="1" id="KW-0238">DNA-binding</keyword>
<keyword evidence="4" id="KW-1185">Reference proteome</keyword>
<dbReference type="GO" id="GO:0003677">
    <property type="term" value="F:DNA binding"/>
    <property type="evidence" value="ECO:0007669"/>
    <property type="project" value="UniProtKB-UniRule"/>
</dbReference>
<dbReference type="InterPro" id="IPR009071">
    <property type="entry name" value="HMG_box_dom"/>
</dbReference>
<name>A0A2T9Y437_9FUNG</name>
<feature type="domain" description="HMG box" evidence="2">
    <location>
        <begin position="331"/>
        <end position="403"/>
    </location>
</feature>
<gene>
    <name evidence="3" type="ORF">BB561_006448</name>
</gene>
<feature type="DNA-binding region" description="HMG box" evidence="1">
    <location>
        <begin position="331"/>
        <end position="403"/>
    </location>
</feature>
<feature type="domain" description="HMG box" evidence="2">
    <location>
        <begin position="442"/>
        <end position="509"/>
    </location>
</feature>
<reference evidence="3 4" key="1">
    <citation type="journal article" date="2018" name="MBio">
        <title>Comparative Genomics Reveals the Core Gene Toolbox for the Fungus-Insect Symbiosis.</title>
        <authorList>
            <person name="Wang Y."/>
            <person name="Stata M."/>
            <person name="Wang W."/>
            <person name="Stajich J.E."/>
            <person name="White M.M."/>
            <person name="Moncalvo J.M."/>
        </authorList>
    </citation>
    <scope>NUCLEOTIDE SEQUENCE [LARGE SCALE GENOMIC DNA]</scope>
    <source>
        <strain evidence="3 4">SWE-8-4</strain>
    </source>
</reference>